<dbReference type="OrthoDB" id="10003005at2"/>
<dbReference type="Proteomes" id="UP000054823">
    <property type="component" value="Unassembled WGS sequence"/>
</dbReference>
<evidence type="ECO:0000256" key="1">
    <source>
        <dbReference type="SAM" id="SignalP"/>
    </source>
</evidence>
<dbReference type="AlphaFoldDB" id="A0A0P1ESU4"/>
<name>A0A0P1ESU4_9RHOB</name>
<evidence type="ECO:0008006" key="4">
    <source>
        <dbReference type="Google" id="ProtNLM"/>
    </source>
</evidence>
<keyword evidence="1" id="KW-0732">Signal</keyword>
<keyword evidence="3" id="KW-1185">Reference proteome</keyword>
<gene>
    <name evidence="2" type="ORF">SHM7688_02517</name>
</gene>
<reference evidence="2 3" key="1">
    <citation type="submission" date="2015-09" db="EMBL/GenBank/DDBJ databases">
        <authorList>
            <consortium name="Swine Surveillance"/>
        </authorList>
    </citation>
    <scope>NUCLEOTIDE SEQUENCE [LARGE SCALE GENOMIC DNA]</scope>
    <source>
        <strain evidence="2 3">CECT 7688</strain>
    </source>
</reference>
<dbReference type="PROSITE" id="PS51257">
    <property type="entry name" value="PROKAR_LIPOPROTEIN"/>
    <property type="match status" value="1"/>
</dbReference>
<organism evidence="2 3">
    <name type="scientific">Shimia marina</name>
    <dbReference type="NCBI Taxonomy" id="321267"/>
    <lineage>
        <taxon>Bacteria</taxon>
        <taxon>Pseudomonadati</taxon>
        <taxon>Pseudomonadota</taxon>
        <taxon>Alphaproteobacteria</taxon>
        <taxon>Rhodobacterales</taxon>
        <taxon>Roseobacteraceae</taxon>
    </lineage>
</organism>
<dbReference type="RefSeq" id="WP_058240224.1">
    <property type="nucleotide sequence ID" value="NZ_CYPW01000024.1"/>
</dbReference>
<feature type="chain" id="PRO_5006061868" description="Transferrin binding protein-like solute binding protein" evidence="1">
    <location>
        <begin position="26"/>
        <end position="281"/>
    </location>
</feature>
<feature type="signal peptide" evidence="1">
    <location>
        <begin position="1"/>
        <end position="25"/>
    </location>
</feature>
<evidence type="ECO:0000313" key="3">
    <source>
        <dbReference type="Proteomes" id="UP000054823"/>
    </source>
</evidence>
<dbReference type="EMBL" id="CYPW01000024">
    <property type="protein sequence ID" value="CUH53065.1"/>
    <property type="molecule type" value="Genomic_DNA"/>
</dbReference>
<evidence type="ECO:0000313" key="2">
    <source>
        <dbReference type="EMBL" id="CUH53065.1"/>
    </source>
</evidence>
<sequence length="281" mass="28588">MKKLVILSILPLVAACGSSNSSGSASPSSAGFTRAATATGTVVTKDPAFDNPRATYLAGTTDRSSNQILVGLEDGVDIIDTNGATQFSSTRIVNQGNAQTAAAGYSVTRDLVRAGPQGFAETYRLYDPNDNLIAIETASSGASTTSVVGSVGYFGQWNGEVDGNAYEQGAVNVVVNSQTGQADLVAYYPDQNARLIDEQAGANTLTYNAATQQVTGAVTFNTTGANATSATGETVMHLSGPGASFNNGVNAAPQLLSGVAHTDGGQPFEANIGFVAGLNTN</sequence>
<protein>
    <recommendedName>
        <fullName evidence="4">Transferrin binding protein-like solute binding protein</fullName>
    </recommendedName>
</protein>
<proteinExistence type="predicted"/>
<accession>A0A0P1ESU4</accession>